<dbReference type="EMBL" id="LKCN02000012">
    <property type="protein sequence ID" value="RCI10355.1"/>
    <property type="molecule type" value="Genomic_DNA"/>
</dbReference>
<sequence>MAVRAPAFRLGKKQIYLPTHVITMLRRDNSPLNEACFRVPLTFTKFDLRDYLWNLYGVEVRSVSSVVAQQGLQRRSRMSSSVYRPLSRKYMTVVLTKPFQWPDPPSNLEPWYNDMWKKREEAEEKRRTATEESNGYKKMSLISKQPWSESRKQLASLAKRMLDGKEEWSNDVELDPRWDKLLAKDTKAAAAAATAAATAAAAAAAAPTTAAAAASAEAATTASEDDDKNSNDELRQ</sequence>
<comment type="similarity">
    <text evidence="1">Belongs to the universal ribosomal protein uL23 family.</text>
</comment>
<comment type="caution">
    <text evidence="6">The sequence shown here is derived from an EMBL/GenBank/DDBJ whole genome shotgun (WGS) entry which is preliminary data.</text>
</comment>
<dbReference type="OrthoDB" id="275582at2759"/>
<dbReference type="PANTHER" id="PTHR12059">
    <property type="entry name" value="RIBOSOMAL PROTEIN L23-RELATED"/>
    <property type="match status" value="1"/>
</dbReference>
<proteinExistence type="inferred from homology"/>
<dbReference type="Proteomes" id="UP000253664">
    <property type="component" value="Unassembled WGS sequence"/>
</dbReference>
<feature type="compositionally biased region" description="Low complexity" evidence="5">
    <location>
        <begin position="203"/>
        <end position="222"/>
    </location>
</feature>
<protein>
    <recommendedName>
        <fullName evidence="4">Large ribosomal subunit protein uL23m</fullName>
    </recommendedName>
</protein>
<dbReference type="InterPro" id="IPR013025">
    <property type="entry name" value="Ribosomal_uL23-like"/>
</dbReference>
<gene>
    <name evidence="6" type="ORF">L249_4375</name>
</gene>
<dbReference type="Pfam" id="PF00276">
    <property type="entry name" value="Ribosomal_L23"/>
    <property type="match status" value="1"/>
</dbReference>
<dbReference type="GO" id="GO:0003735">
    <property type="term" value="F:structural constituent of ribosome"/>
    <property type="evidence" value="ECO:0007669"/>
    <property type="project" value="InterPro"/>
</dbReference>
<dbReference type="SUPFAM" id="SSF54189">
    <property type="entry name" value="Ribosomal proteins S24e, L23 and L15e"/>
    <property type="match status" value="1"/>
</dbReference>
<dbReference type="Gene3D" id="3.30.70.330">
    <property type="match status" value="1"/>
</dbReference>
<evidence type="ECO:0000256" key="2">
    <source>
        <dbReference type="ARBA" id="ARBA00022980"/>
    </source>
</evidence>
<evidence type="ECO:0000313" key="6">
    <source>
        <dbReference type="EMBL" id="RCI10355.1"/>
    </source>
</evidence>
<evidence type="ECO:0000256" key="4">
    <source>
        <dbReference type="ARBA" id="ARBA00039977"/>
    </source>
</evidence>
<evidence type="ECO:0000313" key="7">
    <source>
        <dbReference type="Proteomes" id="UP000253664"/>
    </source>
</evidence>
<dbReference type="PANTHER" id="PTHR12059:SF5">
    <property type="entry name" value="LARGE RIBOSOMAL SUBUNIT PROTEIN UL23M"/>
    <property type="match status" value="1"/>
</dbReference>
<keyword evidence="3" id="KW-0687">Ribonucleoprotein</keyword>
<organism evidence="6 7">
    <name type="scientific">Ophiocordyceps polyrhachis-furcata BCC 54312</name>
    <dbReference type="NCBI Taxonomy" id="1330021"/>
    <lineage>
        <taxon>Eukaryota</taxon>
        <taxon>Fungi</taxon>
        <taxon>Dikarya</taxon>
        <taxon>Ascomycota</taxon>
        <taxon>Pezizomycotina</taxon>
        <taxon>Sordariomycetes</taxon>
        <taxon>Hypocreomycetidae</taxon>
        <taxon>Hypocreales</taxon>
        <taxon>Ophiocordycipitaceae</taxon>
        <taxon>Ophiocordyceps</taxon>
    </lineage>
</organism>
<dbReference type="STRING" id="1330021.A0A367L7F7"/>
<dbReference type="AlphaFoldDB" id="A0A367L7F7"/>
<keyword evidence="2" id="KW-0689">Ribosomal protein</keyword>
<dbReference type="InterPro" id="IPR012677">
    <property type="entry name" value="Nucleotide-bd_a/b_plait_sf"/>
</dbReference>
<feature type="region of interest" description="Disordered" evidence="5">
    <location>
        <begin position="203"/>
        <end position="236"/>
    </location>
</feature>
<name>A0A367L7F7_9HYPO</name>
<reference evidence="6 7" key="1">
    <citation type="journal article" date="2015" name="BMC Genomics">
        <title>Insights from the genome of Ophiocordyceps polyrhachis-furcata to pathogenicity and host specificity in insect fungi.</title>
        <authorList>
            <person name="Wichadakul D."/>
            <person name="Kobmoo N."/>
            <person name="Ingsriswang S."/>
            <person name="Tangphatsornruang S."/>
            <person name="Chantasingh D."/>
            <person name="Luangsa-ard J.J."/>
            <person name="Eurwilaichitr L."/>
        </authorList>
    </citation>
    <scope>NUCLEOTIDE SEQUENCE [LARGE SCALE GENOMIC DNA]</scope>
    <source>
        <strain evidence="6 7">BCC 54312</strain>
    </source>
</reference>
<dbReference type="InterPro" id="IPR012678">
    <property type="entry name" value="Ribosomal_uL23/eL15/eS24_sf"/>
</dbReference>
<dbReference type="GO" id="GO:0005762">
    <property type="term" value="C:mitochondrial large ribosomal subunit"/>
    <property type="evidence" value="ECO:0007669"/>
    <property type="project" value="TreeGrafter"/>
</dbReference>
<evidence type="ECO:0000256" key="3">
    <source>
        <dbReference type="ARBA" id="ARBA00023274"/>
    </source>
</evidence>
<evidence type="ECO:0000256" key="5">
    <source>
        <dbReference type="SAM" id="MobiDB-lite"/>
    </source>
</evidence>
<accession>A0A367L7F7</accession>
<dbReference type="GO" id="GO:0032543">
    <property type="term" value="P:mitochondrial translation"/>
    <property type="evidence" value="ECO:0007669"/>
    <property type="project" value="TreeGrafter"/>
</dbReference>
<evidence type="ECO:0000256" key="1">
    <source>
        <dbReference type="ARBA" id="ARBA00006700"/>
    </source>
</evidence>
<keyword evidence="7" id="KW-1185">Reference proteome</keyword>